<name>A0A955RPI6_UNCKA</name>
<reference evidence="2" key="2">
    <citation type="journal article" date="2021" name="Microbiome">
        <title>Successional dynamics and alternative stable states in a saline activated sludge microbial community over 9 years.</title>
        <authorList>
            <person name="Wang Y."/>
            <person name="Ye J."/>
            <person name="Ju F."/>
            <person name="Liu L."/>
            <person name="Boyd J.A."/>
            <person name="Deng Y."/>
            <person name="Parks D.H."/>
            <person name="Jiang X."/>
            <person name="Yin X."/>
            <person name="Woodcroft B.J."/>
            <person name="Tyson G.W."/>
            <person name="Hugenholtz P."/>
            <person name="Polz M.F."/>
            <person name="Zhang T."/>
        </authorList>
    </citation>
    <scope>NUCLEOTIDE SEQUENCE</scope>
    <source>
        <strain evidence="2">HKST-UBA01</strain>
    </source>
</reference>
<feature type="non-terminal residue" evidence="2">
    <location>
        <position position="1"/>
    </location>
</feature>
<dbReference type="EMBL" id="JAGQKX010000059">
    <property type="protein sequence ID" value="MCA9390279.1"/>
    <property type="molecule type" value="Genomic_DNA"/>
</dbReference>
<keyword evidence="1" id="KW-0812">Transmembrane</keyword>
<evidence type="ECO:0000313" key="2">
    <source>
        <dbReference type="EMBL" id="MCA9390279.1"/>
    </source>
</evidence>
<feature type="transmembrane region" description="Helical" evidence="1">
    <location>
        <begin position="48"/>
        <end position="70"/>
    </location>
</feature>
<feature type="transmembrane region" description="Helical" evidence="1">
    <location>
        <begin position="82"/>
        <end position="100"/>
    </location>
</feature>
<dbReference type="AlphaFoldDB" id="A0A955RPI6"/>
<gene>
    <name evidence="2" type="ORF">KC571_02640</name>
</gene>
<keyword evidence="1" id="KW-1133">Transmembrane helix</keyword>
<sequence>EGYKKTQLKLLLFAACLPSSLVISFVVLGERFYSYGFTAQFNSLIFQLRTYADLSVSLFVLFTTYAMIKYRLFGVKVIISKLVYWIISSFMIFSLFYSVVLTELRYFDNLLAPQVVVLNVLLAIVITLFLQWFLQTLKRVINHLLTKYSYDPDAVYDSFVNEIGKTRTHSHVLETLFNTVSQTFAPNKQAAFIALTSDQNEQILTQWQNFTDNDIYHFEHEETINALLDYASRHDTFLIQQLIDAHSEENITKILSEMEIEVCIPFKSSALDGLLLIGKKHNRDGYTQEDLVLIEKLVYYASLNIERTL</sequence>
<keyword evidence="1" id="KW-0472">Membrane</keyword>
<organism evidence="2 3">
    <name type="scientific">candidate division WWE3 bacterium</name>
    <dbReference type="NCBI Taxonomy" id="2053526"/>
    <lineage>
        <taxon>Bacteria</taxon>
        <taxon>Katanobacteria</taxon>
    </lineage>
</organism>
<feature type="transmembrane region" description="Helical" evidence="1">
    <location>
        <begin position="10"/>
        <end position="28"/>
    </location>
</feature>
<dbReference type="Proteomes" id="UP000701698">
    <property type="component" value="Unassembled WGS sequence"/>
</dbReference>
<proteinExistence type="predicted"/>
<reference evidence="2" key="1">
    <citation type="submission" date="2020-04" db="EMBL/GenBank/DDBJ databases">
        <authorList>
            <person name="Zhang T."/>
        </authorList>
    </citation>
    <scope>NUCLEOTIDE SEQUENCE</scope>
    <source>
        <strain evidence="2">HKST-UBA01</strain>
    </source>
</reference>
<evidence type="ECO:0000256" key="1">
    <source>
        <dbReference type="SAM" id="Phobius"/>
    </source>
</evidence>
<accession>A0A955RPI6</accession>
<protein>
    <submittedName>
        <fullName evidence="2">Uncharacterized protein</fullName>
    </submittedName>
</protein>
<feature type="transmembrane region" description="Helical" evidence="1">
    <location>
        <begin position="112"/>
        <end position="134"/>
    </location>
</feature>
<evidence type="ECO:0000313" key="3">
    <source>
        <dbReference type="Proteomes" id="UP000701698"/>
    </source>
</evidence>
<comment type="caution">
    <text evidence="2">The sequence shown here is derived from an EMBL/GenBank/DDBJ whole genome shotgun (WGS) entry which is preliminary data.</text>
</comment>